<dbReference type="InterPro" id="IPR035571">
    <property type="entry name" value="UPF0234-like_C"/>
</dbReference>
<dbReference type="GO" id="GO:0000166">
    <property type="term" value="F:nucleotide binding"/>
    <property type="evidence" value="ECO:0007669"/>
    <property type="project" value="UniProtKB-UniRule"/>
</dbReference>
<dbReference type="CDD" id="cd11740">
    <property type="entry name" value="YajQ_like"/>
    <property type="match status" value="1"/>
</dbReference>
<dbReference type="EMBL" id="FQUY01000001">
    <property type="protein sequence ID" value="SHE42245.1"/>
    <property type="molecule type" value="Genomic_DNA"/>
</dbReference>
<dbReference type="InterPro" id="IPR035570">
    <property type="entry name" value="UPF0234_N"/>
</dbReference>
<protein>
    <recommendedName>
        <fullName evidence="3">Nucleotide-binding protein SAMN02745133_00424</fullName>
    </recommendedName>
</protein>
<accession>A0A1M4TCZ9</accession>
<dbReference type="HAMAP" id="MF_00632">
    <property type="entry name" value="UPF0234"/>
    <property type="match status" value="1"/>
</dbReference>
<gene>
    <name evidence="4" type="ORF">SAMN02745133_00424</name>
</gene>
<dbReference type="InterPro" id="IPR036183">
    <property type="entry name" value="YajQ-like_sf"/>
</dbReference>
<evidence type="ECO:0000313" key="5">
    <source>
        <dbReference type="Proteomes" id="UP000184148"/>
    </source>
</evidence>
<reference evidence="5" key="1">
    <citation type="submission" date="2016-11" db="EMBL/GenBank/DDBJ databases">
        <authorList>
            <person name="Varghese N."/>
            <person name="Submissions S."/>
        </authorList>
    </citation>
    <scope>NUCLEOTIDE SEQUENCE [LARGE SCALE GENOMIC DNA]</scope>
    <source>
        <strain evidence="5">DSM 12395</strain>
    </source>
</reference>
<dbReference type="Gene3D" id="3.30.70.990">
    <property type="entry name" value="YajQ-like, domain 2"/>
    <property type="match status" value="1"/>
</dbReference>
<evidence type="ECO:0000313" key="4">
    <source>
        <dbReference type="EMBL" id="SHE42245.1"/>
    </source>
</evidence>
<name>A0A1M4TCZ9_9FIRM</name>
<comment type="similarity">
    <text evidence="2 3">Belongs to the YajQ family.</text>
</comment>
<sequence>MAKENSFDIVSRVNLQEVSNAVNQALREIENRFDFKGSKSKIMFDGKSEITLISDDDFKLRNVIDILESKLVKRGVNLKALRYGKVEPAAGDTVRQVVTLVQGIEQDIAKKIVKAIKDSKIKVQVSVQGDQVRVAGKNRDDLQAAIAVVKGMELTIPVEFTNYRTF</sequence>
<evidence type="ECO:0000256" key="3">
    <source>
        <dbReference type="HAMAP-Rule" id="MF_00632"/>
    </source>
</evidence>
<dbReference type="STRING" id="1121429.SAMN02745133_00424"/>
<dbReference type="Gene3D" id="3.30.70.860">
    <property type="match status" value="1"/>
</dbReference>
<dbReference type="Proteomes" id="UP000184148">
    <property type="component" value="Unassembled WGS sequence"/>
</dbReference>
<dbReference type="PANTHER" id="PTHR30476">
    <property type="entry name" value="UPF0234 PROTEIN YAJQ"/>
    <property type="match status" value="1"/>
</dbReference>
<dbReference type="AlphaFoldDB" id="A0A1M4TCZ9"/>
<keyword evidence="5" id="KW-1185">Reference proteome</keyword>
<proteinExistence type="inferred from homology"/>
<dbReference type="NCBIfam" id="NF003819">
    <property type="entry name" value="PRK05412.1"/>
    <property type="match status" value="1"/>
</dbReference>
<organism evidence="4 5">
    <name type="scientific">Desulforamulus putei DSM 12395</name>
    <dbReference type="NCBI Taxonomy" id="1121429"/>
    <lineage>
        <taxon>Bacteria</taxon>
        <taxon>Bacillati</taxon>
        <taxon>Bacillota</taxon>
        <taxon>Clostridia</taxon>
        <taxon>Eubacteriales</taxon>
        <taxon>Peptococcaceae</taxon>
        <taxon>Desulforamulus</taxon>
    </lineage>
</organism>
<dbReference type="PANTHER" id="PTHR30476:SF0">
    <property type="entry name" value="UPF0234 PROTEIN YAJQ"/>
    <property type="match status" value="1"/>
</dbReference>
<evidence type="ECO:0000256" key="2">
    <source>
        <dbReference type="ARBA" id="ARBA00093450"/>
    </source>
</evidence>
<dbReference type="InterPro" id="IPR007551">
    <property type="entry name" value="YajQ/Smlt4090-like"/>
</dbReference>
<comment type="function">
    <text evidence="3">Nucleotide-binding protein.</text>
</comment>
<dbReference type="OrthoDB" id="9801447at2"/>
<dbReference type="Pfam" id="PF04461">
    <property type="entry name" value="YajQ"/>
    <property type="match status" value="1"/>
</dbReference>
<evidence type="ECO:0000256" key="1">
    <source>
        <dbReference type="ARBA" id="ARBA00022741"/>
    </source>
</evidence>
<dbReference type="RefSeq" id="WP_073234937.1">
    <property type="nucleotide sequence ID" value="NZ_FQUY01000001.1"/>
</dbReference>
<keyword evidence="1 3" id="KW-0547">Nucleotide-binding</keyword>
<dbReference type="GO" id="GO:0005829">
    <property type="term" value="C:cytosol"/>
    <property type="evidence" value="ECO:0007669"/>
    <property type="project" value="TreeGrafter"/>
</dbReference>
<dbReference type="SUPFAM" id="SSF89963">
    <property type="entry name" value="YajQ-like"/>
    <property type="match status" value="2"/>
</dbReference>